<proteinExistence type="predicted"/>
<feature type="region of interest" description="Disordered" evidence="1">
    <location>
        <begin position="1"/>
        <end position="20"/>
    </location>
</feature>
<dbReference type="AlphaFoldDB" id="A0A3B0BXU2"/>
<accession>A0A3B0BXU2</accession>
<dbReference type="Gene3D" id="3.10.180.10">
    <property type="entry name" value="2,3-Dihydroxybiphenyl 1,2-Dioxygenase, domain 1"/>
    <property type="match status" value="2"/>
</dbReference>
<reference evidence="2 3" key="1">
    <citation type="journal article" date="2007" name="Int. J. Syst. Evol. Microbiol.">
        <title>Paenibacillus ginsengarvi sp. nov., isolated from soil from ginseng cultivation.</title>
        <authorList>
            <person name="Yoon M.H."/>
            <person name="Ten L.N."/>
            <person name="Im W.T."/>
        </authorList>
    </citation>
    <scope>NUCLEOTIDE SEQUENCE [LARGE SCALE GENOMIC DNA]</scope>
    <source>
        <strain evidence="2 3">KCTC 13059</strain>
    </source>
</reference>
<protein>
    <submittedName>
        <fullName evidence="2">VOC family protein</fullName>
    </submittedName>
</protein>
<dbReference type="SUPFAM" id="SSF54593">
    <property type="entry name" value="Glyoxalase/Bleomycin resistance protein/Dihydroxybiphenyl dioxygenase"/>
    <property type="match status" value="2"/>
</dbReference>
<evidence type="ECO:0000313" key="2">
    <source>
        <dbReference type="EMBL" id="RKN77049.1"/>
    </source>
</evidence>
<comment type="caution">
    <text evidence="2">The sequence shown here is derived from an EMBL/GenBank/DDBJ whole genome shotgun (WGS) entry which is preliminary data.</text>
</comment>
<dbReference type="CDD" id="cd06587">
    <property type="entry name" value="VOC"/>
    <property type="match status" value="2"/>
</dbReference>
<name>A0A3B0BXU2_9BACL</name>
<gene>
    <name evidence="2" type="ORF">D7M11_23785</name>
</gene>
<organism evidence="2 3">
    <name type="scientific">Paenibacillus ginsengarvi</name>
    <dbReference type="NCBI Taxonomy" id="400777"/>
    <lineage>
        <taxon>Bacteria</taxon>
        <taxon>Bacillati</taxon>
        <taxon>Bacillota</taxon>
        <taxon>Bacilli</taxon>
        <taxon>Bacillales</taxon>
        <taxon>Paenibacillaceae</taxon>
        <taxon>Paenibacillus</taxon>
    </lineage>
</organism>
<dbReference type="InterPro" id="IPR029068">
    <property type="entry name" value="Glyas_Bleomycin-R_OHBP_Dase"/>
</dbReference>
<evidence type="ECO:0000313" key="3">
    <source>
        <dbReference type="Proteomes" id="UP000282311"/>
    </source>
</evidence>
<keyword evidence="3" id="KW-1185">Reference proteome</keyword>
<evidence type="ECO:0000256" key="1">
    <source>
        <dbReference type="SAM" id="MobiDB-lite"/>
    </source>
</evidence>
<feature type="compositionally biased region" description="Basic residues" evidence="1">
    <location>
        <begin position="7"/>
        <end position="16"/>
    </location>
</feature>
<dbReference type="Proteomes" id="UP000282311">
    <property type="component" value="Unassembled WGS sequence"/>
</dbReference>
<dbReference type="OrthoDB" id="194298at2"/>
<dbReference type="EMBL" id="RBAH01000020">
    <property type="protein sequence ID" value="RKN77049.1"/>
    <property type="molecule type" value="Genomic_DNA"/>
</dbReference>
<sequence>MGESIRKARTNLKKRKNADGYKPTTIPNILKLINRNEVEEEKQEITNSFFVADKKGDEVMNKPLVKMSSNTLFVNDLQKSIKWYYKSFGFQMVSINTDFATLEYAPGRCLFINKDKNSPRKLDFFCRNINALRRQLVDAEVDIEIDEEFHMKIVDLNGNTIHIWNNQLDMDKLQASMPDLFLKNLIRCGLETKDEMHLLACIISSDSEFKTVSNQLQDWCRQHNVSVQGEAFISSHYSGQTKDVPFNPSIFTGQVNASYVCIPLSSAPLKEQLPSEAQYIHIPPLDYLVFTIDYLHIDQLRQSQLKNRVHFMNSFLNKPETFYIHEYYKDDYIYAYIPYLWVEGRQEPINQQEIDLNPVGRVSRQYFDMLYSTLYASDPLASAKWFVDVLGCEIKDQNQSGVVMQISPGAYFLLSKDEDSPRGLSFICDDTKAVREQLTKIKIDIIQEDNNNWFLFKGPDNNNVDVWGGGFGMNKLSIHLPK</sequence>
<dbReference type="RefSeq" id="WP_120749758.1">
    <property type="nucleotide sequence ID" value="NZ_RBAH01000020.1"/>
</dbReference>